<dbReference type="PANTHER" id="PTHR43369">
    <property type="entry name" value="PHOSPHORIBOSYLGLYCINAMIDE FORMYLTRANSFERASE"/>
    <property type="match status" value="1"/>
</dbReference>
<feature type="binding site" evidence="6">
    <location>
        <begin position="12"/>
        <end position="14"/>
    </location>
    <ligand>
        <name>N(1)-(5-phospho-beta-D-ribosyl)glycinamide</name>
        <dbReference type="ChEBI" id="CHEBI:143788"/>
    </ligand>
</feature>
<keyword evidence="2 6" id="KW-0808">Transferase</keyword>
<evidence type="ECO:0000256" key="6">
    <source>
        <dbReference type="HAMAP-Rule" id="MF_01930"/>
    </source>
</evidence>
<dbReference type="PANTHER" id="PTHR43369:SF2">
    <property type="entry name" value="PHOSPHORIBOSYLGLYCINAMIDE FORMYLTRANSFERASE"/>
    <property type="match status" value="1"/>
</dbReference>
<dbReference type="GO" id="GO:0004644">
    <property type="term" value="F:phosphoribosylglycinamide formyltransferase activity"/>
    <property type="evidence" value="ECO:0007669"/>
    <property type="project" value="UniProtKB-UniRule"/>
</dbReference>
<feature type="binding site" evidence="6">
    <location>
        <position position="68"/>
    </location>
    <ligand>
        <name>(6R)-10-formyltetrahydrofolate</name>
        <dbReference type="ChEBI" id="CHEBI:195366"/>
    </ligand>
</feature>
<dbReference type="InterPro" id="IPR036477">
    <property type="entry name" value="Formyl_transf_N_sf"/>
</dbReference>
<dbReference type="EC" id="2.1.2.2" evidence="6"/>
<dbReference type="EMBL" id="PCRF01000265">
    <property type="protein sequence ID" value="PIP15606.1"/>
    <property type="molecule type" value="Genomic_DNA"/>
</dbReference>
<dbReference type="NCBIfam" id="TIGR00639">
    <property type="entry name" value="PurN"/>
    <property type="match status" value="1"/>
</dbReference>
<proteinExistence type="inferred from homology"/>
<comment type="catalytic activity">
    <reaction evidence="5 6">
        <text>N(1)-(5-phospho-beta-D-ribosyl)glycinamide + (6R)-10-formyltetrahydrofolate = N(2)-formyl-N(1)-(5-phospho-beta-D-ribosyl)glycinamide + (6S)-5,6,7,8-tetrahydrofolate + H(+)</text>
        <dbReference type="Rhea" id="RHEA:15053"/>
        <dbReference type="ChEBI" id="CHEBI:15378"/>
        <dbReference type="ChEBI" id="CHEBI:57453"/>
        <dbReference type="ChEBI" id="CHEBI:143788"/>
        <dbReference type="ChEBI" id="CHEBI:147286"/>
        <dbReference type="ChEBI" id="CHEBI:195366"/>
        <dbReference type="EC" id="2.1.2.2"/>
    </reaction>
</comment>
<feature type="active site" description="Proton donor" evidence="6">
    <location>
        <position position="111"/>
    </location>
</feature>
<accession>A0A2G9Y8P8</accession>
<dbReference type="CDD" id="cd08645">
    <property type="entry name" value="FMT_core_GART"/>
    <property type="match status" value="1"/>
</dbReference>
<dbReference type="AlphaFoldDB" id="A0A2G9Y8P8"/>
<name>A0A2G9Y8P8_9BACT</name>
<dbReference type="UniPathway" id="UPA00074">
    <property type="reaction ID" value="UER00126"/>
</dbReference>
<dbReference type="InterPro" id="IPR004607">
    <property type="entry name" value="GART"/>
</dbReference>
<dbReference type="InterPro" id="IPR001555">
    <property type="entry name" value="GART_AS"/>
</dbReference>
<evidence type="ECO:0000256" key="3">
    <source>
        <dbReference type="ARBA" id="ARBA00022755"/>
    </source>
</evidence>
<dbReference type="InterPro" id="IPR002376">
    <property type="entry name" value="Formyl_transf_N"/>
</dbReference>
<dbReference type="SUPFAM" id="SSF53328">
    <property type="entry name" value="Formyltransferase"/>
    <property type="match status" value="1"/>
</dbReference>
<dbReference type="Pfam" id="PF00551">
    <property type="entry name" value="Formyl_trans_N"/>
    <property type="match status" value="1"/>
</dbReference>
<comment type="caution">
    <text evidence="8">The sequence shown here is derived from an EMBL/GenBank/DDBJ whole genome shotgun (WGS) entry which is preliminary data.</text>
</comment>
<comment type="caution">
    <text evidence="6">Lacks conserved residue(s) required for the propagation of feature annotation.</text>
</comment>
<evidence type="ECO:0000256" key="2">
    <source>
        <dbReference type="ARBA" id="ARBA00022679"/>
    </source>
</evidence>
<dbReference type="HAMAP" id="MF_01930">
    <property type="entry name" value="PurN"/>
    <property type="match status" value="1"/>
</dbReference>
<dbReference type="Gene3D" id="3.40.50.170">
    <property type="entry name" value="Formyl transferase, N-terminal domain"/>
    <property type="match status" value="1"/>
</dbReference>
<feature type="domain" description="Formyl transferase N-terminal" evidence="7">
    <location>
        <begin position="2"/>
        <end position="184"/>
    </location>
</feature>
<dbReference type="Proteomes" id="UP000230392">
    <property type="component" value="Unassembled WGS sequence"/>
</dbReference>
<evidence type="ECO:0000313" key="8">
    <source>
        <dbReference type="EMBL" id="PIP15606.1"/>
    </source>
</evidence>
<comment type="function">
    <text evidence="6">Catalyzes the transfer of a formyl group from 10-formyltetrahydrofolate to 5-phospho-ribosyl-glycinamide (GAR), producing 5-phospho-ribosyl-N-formylglycinamide (FGAR) and tetrahydrofolate.</text>
</comment>
<gene>
    <name evidence="6" type="primary">purN</name>
    <name evidence="8" type="ORF">COX46_05440</name>
</gene>
<reference evidence="8 9" key="1">
    <citation type="submission" date="2017-09" db="EMBL/GenBank/DDBJ databases">
        <title>Depth-based differentiation of microbial function through sediment-hosted aquifers and enrichment of novel symbionts in the deep terrestrial subsurface.</title>
        <authorList>
            <person name="Probst A.J."/>
            <person name="Ladd B."/>
            <person name="Jarett J.K."/>
            <person name="Geller-Mcgrath D.E."/>
            <person name="Sieber C.M."/>
            <person name="Emerson J.B."/>
            <person name="Anantharaman K."/>
            <person name="Thomas B.C."/>
            <person name="Malmstrom R."/>
            <person name="Stieglmeier M."/>
            <person name="Klingl A."/>
            <person name="Woyke T."/>
            <person name="Ryan C.M."/>
            <person name="Banfield J.F."/>
        </authorList>
    </citation>
    <scope>NUCLEOTIDE SEQUENCE [LARGE SCALE GENOMIC DNA]</scope>
    <source>
        <strain evidence="8">CG23_combo_of_CG06-09_8_20_14_all_48_7</strain>
    </source>
</reference>
<comment type="similarity">
    <text evidence="4 6">Belongs to the GART family.</text>
</comment>
<evidence type="ECO:0000313" key="9">
    <source>
        <dbReference type="Proteomes" id="UP000230392"/>
    </source>
</evidence>
<evidence type="ECO:0000256" key="4">
    <source>
        <dbReference type="ARBA" id="ARBA00038440"/>
    </source>
</evidence>
<feature type="binding site" evidence="6">
    <location>
        <position position="109"/>
    </location>
    <ligand>
        <name>(6R)-10-formyltetrahydrofolate</name>
        <dbReference type="ChEBI" id="CHEBI:195366"/>
    </ligand>
</feature>
<evidence type="ECO:0000256" key="5">
    <source>
        <dbReference type="ARBA" id="ARBA00047664"/>
    </source>
</evidence>
<dbReference type="GO" id="GO:0006189">
    <property type="term" value="P:'de novo' IMP biosynthetic process"/>
    <property type="evidence" value="ECO:0007669"/>
    <property type="project" value="UniProtKB-UniRule"/>
</dbReference>
<dbReference type="GO" id="GO:0005737">
    <property type="term" value="C:cytoplasm"/>
    <property type="evidence" value="ECO:0007669"/>
    <property type="project" value="TreeGrafter"/>
</dbReference>
<evidence type="ECO:0000259" key="7">
    <source>
        <dbReference type="Pfam" id="PF00551"/>
    </source>
</evidence>
<keyword evidence="3 6" id="KW-0658">Purine biosynthesis</keyword>
<protein>
    <recommendedName>
        <fullName evidence="6">Phosphoribosylglycinamide formyltransferase</fullName>
        <ecNumber evidence="6">2.1.2.2</ecNumber>
    </recommendedName>
    <alternativeName>
        <fullName evidence="6">5'-phosphoribosylglycinamide transformylase</fullName>
    </alternativeName>
    <alternativeName>
        <fullName evidence="6">GAR transformylase</fullName>
        <shortName evidence="6">GART</shortName>
    </alternativeName>
</protein>
<evidence type="ECO:0000256" key="1">
    <source>
        <dbReference type="ARBA" id="ARBA00005054"/>
    </source>
</evidence>
<organism evidence="8 9">
    <name type="scientific">bacterium (Candidatus Ratteibacteria) CG23_combo_of_CG06-09_8_20_14_all_48_7</name>
    <dbReference type="NCBI Taxonomy" id="2014292"/>
    <lineage>
        <taxon>Bacteria</taxon>
        <taxon>Candidatus Ratteibacteria</taxon>
    </lineage>
</organism>
<dbReference type="PROSITE" id="PS00373">
    <property type="entry name" value="GART"/>
    <property type="match status" value="1"/>
</dbReference>
<comment type="pathway">
    <text evidence="1 6">Purine metabolism; IMP biosynthesis via de novo pathway; N(2)-formyl-N(1)-(5-phospho-D-ribosyl)glycinamide from N(1)-(5-phospho-D-ribosyl)glycinamide (10-formyl THF route): step 1/1.</text>
</comment>
<feature type="site" description="Raises pKa of active site His" evidence="6">
    <location>
        <position position="147"/>
    </location>
</feature>
<sequence length="208" mass="22809">MMQIGVLLSGKGSNLQAIIDAVKDGSLPVKIALVLSDRPDAFGLKRAEKAGVKARYIPPGPYRTILSREAEKEYVKALKKAGVELVCLAGFMRVIKEGLLSAFPGRILNLHPSLLPSFPGLEAWKQAFDYGVRFTGCTVHFVEKGVDTGPIISQAVVPILPDDTPETLLNRIHQKEHLIYPLAIKLVAEGRIKIIGRRVIIKEKGERP</sequence>